<proteinExistence type="predicted"/>
<keyword evidence="1" id="KW-0378">Hydrolase</keyword>
<dbReference type="GO" id="GO:0006046">
    <property type="term" value="P:N-acetylglucosamine catabolic process"/>
    <property type="evidence" value="ECO:0007669"/>
    <property type="project" value="UniProtKB-UniRule"/>
</dbReference>
<evidence type="ECO:0000313" key="5">
    <source>
        <dbReference type="Proteomes" id="UP000248311"/>
    </source>
</evidence>
<name>A0A318SW14_9RHOB</name>
<dbReference type="CDD" id="cd01399">
    <property type="entry name" value="GlcN6P_deaminase"/>
    <property type="match status" value="1"/>
</dbReference>
<dbReference type="InterPro" id="IPR006148">
    <property type="entry name" value="Glc/Gal-6P_isomerase"/>
</dbReference>
<dbReference type="Proteomes" id="UP000248311">
    <property type="component" value="Unassembled WGS sequence"/>
</dbReference>
<evidence type="ECO:0000256" key="1">
    <source>
        <dbReference type="ARBA" id="ARBA00022801"/>
    </source>
</evidence>
<dbReference type="InterPro" id="IPR004547">
    <property type="entry name" value="Glucosamine6P_isomerase"/>
</dbReference>
<dbReference type="GO" id="GO:0006043">
    <property type="term" value="P:glucosamine catabolic process"/>
    <property type="evidence" value="ECO:0007669"/>
    <property type="project" value="TreeGrafter"/>
</dbReference>
<feature type="domain" description="Glucosamine/galactosamine-6-phosphate isomerase" evidence="3">
    <location>
        <begin position="11"/>
        <end position="226"/>
    </location>
</feature>
<dbReference type="GO" id="GO:0019262">
    <property type="term" value="P:N-acetylneuraminate catabolic process"/>
    <property type="evidence" value="ECO:0007669"/>
    <property type="project" value="TreeGrafter"/>
</dbReference>
<dbReference type="SUPFAM" id="SSF100950">
    <property type="entry name" value="NagB/RpiA/CoA transferase-like"/>
    <property type="match status" value="1"/>
</dbReference>
<gene>
    <name evidence="4" type="ORF">DFP88_101351</name>
</gene>
<comment type="caution">
    <text evidence="4">The sequence shown here is derived from an EMBL/GenBank/DDBJ whole genome shotgun (WGS) entry which is preliminary data.</text>
</comment>
<dbReference type="EMBL" id="QJTE01000001">
    <property type="protein sequence ID" value="PYE85682.1"/>
    <property type="molecule type" value="Genomic_DNA"/>
</dbReference>
<dbReference type="PROSITE" id="PS01161">
    <property type="entry name" value="GLC_GALNAC_ISOMERASE"/>
    <property type="match status" value="1"/>
</dbReference>
<evidence type="ECO:0000256" key="2">
    <source>
        <dbReference type="NCBIfam" id="TIGR00502"/>
    </source>
</evidence>
<reference evidence="4 5" key="1">
    <citation type="submission" date="2018-06" db="EMBL/GenBank/DDBJ databases">
        <title>Genomic Encyclopedia of Type Strains, Phase III (KMG-III): the genomes of soil and plant-associated and newly described type strains.</title>
        <authorList>
            <person name="Whitman W."/>
        </authorList>
    </citation>
    <scope>NUCLEOTIDE SEQUENCE [LARGE SCALE GENOMIC DNA]</scope>
    <source>
        <strain evidence="4 5">CECT 9025</strain>
    </source>
</reference>
<dbReference type="AlphaFoldDB" id="A0A318SW14"/>
<dbReference type="NCBIfam" id="TIGR00502">
    <property type="entry name" value="nagB"/>
    <property type="match status" value="1"/>
</dbReference>
<protein>
    <recommendedName>
        <fullName evidence="2">Glucosamine-6-phosphate deaminase</fullName>
        <ecNumber evidence="2">3.5.99.6</ecNumber>
    </recommendedName>
</protein>
<dbReference type="Pfam" id="PF01182">
    <property type="entry name" value="Glucosamine_iso"/>
    <property type="match status" value="1"/>
</dbReference>
<dbReference type="EC" id="3.5.99.6" evidence="2"/>
<dbReference type="GO" id="GO:0005737">
    <property type="term" value="C:cytoplasm"/>
    <property type="evidence" value="ECO:0007669"/>
    <property type="project" value="TreeGrafter"/>
</dbReference>
<organism evidence="4 5">
    <name type="scientific">Pseudoroseicyclus aestuarii</name>
    <dbReference type="NCBI Taxonomy" id="1795041"/>
    <lineage>
        <taxon>Bacteria</taxon>
        <taxon>Pseudomonadati</taxon>
        <taxon>Pseudomonadota</taxon>
        <taxon>Alphaproteobacteria</taxon>
        <taxon>Rhodobacterales</taxon>
        <taxon>Paracoccaceae</taxon>
        <taxon>Pseudoroseicyclus</taxon>
    </lineage>
</organism>
<dbReference type="OrthoDB" id="9791139at2"/>
<dbReference type="PANTHER" id="PTHR11280:SF5">
    <property type="entry name" value="GLUCOSAMINE-6-PHOSPHATE ISOMERASE"/>
    <property type="match status" value="1"/>
</dbReference>
<dbReference type="RefSeq" id="WP_110812716.1">
    <property type="nucleotide sequence ID" value="NZ_QJTE01000001.1"/>
</dbReference>
<dbReference type="GO" id="GO:0005975">
    <property type="term" value="P:carbohydrate metabolic process"/>
    <property type="evidence" value="ECO:0007669"/>
    <property type="project" value="InterPro"/>
</dbReference>
<sequence>MRVLIAPDGAAAAEATAARIAARLEAAPASVLGLATGGTMEPVYAALIDRHRQGLSFAQATSFNLDEYVGLAGDHPQSYRRYMREHLFGEIDIDPARCFIPRGDIDPEKAAEGYEAELSRLGPIDLQLLGLGRNGHIGFNEPTSSLASRTRCVRLSASTLEANRRFFDGGETPPTTAVTMGVATIIEAREILLLAVGAEKAQAVQAMVEGPVTAICPASALQFHERATIVLDAAAAARLEYRERYEPAGGTAP</sequence>
<keyword evidence="5" id="KW-1185">Reference proteome</keyword>
<dbReference type="InterPro" id="IPR018321">
    <property type="entry name" value="Glucosamine6P_isomerase_CS"/>
</dbReference>
<evidence type="ECO:0000259" key="3">
    <source>
        <dbReference type="Pfam" id="PF01182"/>
    </source>
</evidence>
<dbReference type="Gene3D" id="3.40.50.1360">
    <property type="match status" value="1"/>
</dbReference>
<accession>A0A318SW14</accession>
<dbReference type="GO" id="GO:0042802">
    <property type="term" value="F:identical protein binding"/>
    <property type="evidence" value="ECO:0007669"/>
    <property type="project" value="TreeGrafter"/>
</dbReference>
<dbReference type="GO" id="GO:0004342">
    <property type="term" value="F:glucosamine-6-phosphate deaminase activity"/>
    <property type="evidence" value="ECO:0007669"/>
    <property type="project" value="UniProtKB-UniRule"/>
</dbReference>
<dbReference type="InterPro" id="IPR037171">
    <property type="entry name" value="NagB/RpiA_transferase-like"/>
</dbReference>
<dbReference type="PANTHER" id="PTHR11280">
    <property type="entry name" value="GLUCOSAMINE-6-PHOSPHATE ISOMERASE"/>
    <property type="match status" value="1"/>
</dbReference>
<evidence type="ECO:0000313" key="4">
    <source>
        <dbReference type="EMBL" id="PYE85682.1"/>
    </source>
</evidence>